<feature type="region of interest" description="Disordered" evidence="1">
    <location>
        <begin position="1"/>
        <end position="34"/>
    </location>
</feature>
<dbReference type="EMBL" id="JPVP01000056">
    <property type="protein sequence ID" value="KGR84559.1"/>
    <property type="molecule type" value="Genomic_DNA"/>
</dbReference>
<reference evidence="2 3" key="1">
    <citation type="submission" date="2014-02" db="EMBL/GenBank/DDBJ databases">
        <title>Draft genome sequence of Lysinibacillus odysseyi NBRC 100172.</title>
        <authorList>
            <person name="Zhang F."/>
            <person name="Wang G."/>
            <person name="Zhang L."/>
        </authorList>
    </citation>
    <scope>NUCLEOTIDE SEQUENCE [LARGE SCALE GENOMIC DNA]</scope>
    <source>
        <strain evidence="2 3">NBRC 100172</strain>
    </source>
</reference>
<dbReference type="eggNOG" id="ENOG5032Z8G">
    <property type="taxonomic scope" value="Bacteria"/>
</dbReference>
<organism evidence="2 3">
    <name type="scientific">Lysinibacillus odysseyi 34hs-1 = NBRC 100172</name>
    <dbReference type="NCBI Taxonomy" id="1220589"/>
    <lineage>
        <taxon>Bacteria</taxon>
        <taxon>Bacillati</taxon>
        <taxon>Bacillota</taxon>
        <taxon>Bacilli</taxon>
        <taxon>Bacillales</taxon>
        <taxon>Bacillaceae</taxon>
        <taxon>Lysinibacillus</taxon>
    </lineage>
</organism>
<dbReference type="AlphaFoldDB" id="A0A0A3IIJ6"/>
<evidence type="ECO:0000313" key="3">
    <source>
        <dbReference type="Proteomes" id="UP000030437"/>
    </source>
</evidence>
<feature type="compositionally biased region" description="Basic residues" evidence="1">
    <location>
        <begin position="8"/>
        <end position="21"/>
    </location>
</feature>
<evidence type="ECO:0000256" key="1">
    <source>
        <dbReference type="SAM" id="MobiDB-lite"/>
    </source>
</evidence>
<comment type="caution">
    <text evidence="2">The sequence shown here is derived from an EMBL/GenBank/DDBJ whole genome shotgun (WGS) entry which is preliminary data.</text>
</comment>
<keyword evidence="3" id="KW-1185">Reference proteome</keyword>
<sequence length="111" mass="12776">MRREGHRGQHSHHEGRHRGHHKEGGEGKTEGAKTFRRKRAVKFLEHLETKQAVLKKQLATPELQTANPTIVGELKATQSIIEEFVQLFELYEAKEQGDVRVNKETDTEPEE</sequence>
<dbReference type="RefSeq" id="WP_036155332.1">
    <property type="nucleotide sequence ID" value="NZ_AVCX01000005.1"/>
</dbReference>
<proteinExistence type="predicted"/>
<evidence type="ECO:0000313" key="2">
    <source>
        <dbReference type="EMBL" id="KGR84559.1"/>
    </source>
</evidence>
<feature type="compositionally biased region" description="Basic and acidic residues" evidence="1">
    <location>
        <begin position="22"/>
        <end position="33"/>
    </location>
</feature>
<accession>A0A0A3IIJ6</accession>
<dbReference type="Proteomes" id="UP000030437">
    <property type="component" value="Unassembled WGS sequence"/>
</dbReference>
<protein>
    <submittedName>
        <fullName evidence="2">Uncharacterized protein</fullName>
    </submittedName>
</protein>
<name>A0A0A3IIJ6_9BACI</name>
<dbReference type="OrthoDB" id="2617663at2"/>
<gene>
    <name evidence="2" type="ORF">CD32_13380</name>
</gene>